<dbReference type="AlphaFoldDB" id="A0A8A1M3Q5"/>
<dbReference type="Proteomes" id="UP000663671">
    <property type="component" value="Chromosome 4"/>
</dbReference>
<evidence type="ECO:0000256" key="1">
    <source>
        <dbReference type="SAM" id="MobiDB-lite"/>
    </source>
</evidence>
<dbReference type="EMBL" id="CP069110">
    <property type="protein sequence ID" value="QSS60245.1"/>
    <property type="molecule type" value="Genomic_DNA"/>
</dbReference>
<organism evidence="2 3">
    <name type="scientific">Ajellomyces capsulatus</name>
    <name type="common">Darling's disease fungus</name>
    <name type="synonym">Histoplasma capsulatum</name>
    <dbReference type="NCBI Taxonomy" id="5037"/>
    <lineage>
        <taxon>Eukaryota</taxon>
        <taxon>Fungi</taxon>
        <taxon>Dikarya</taxon>
        <taxon>Ascomycota</taxon>
        <taxon>Pezizomycotina</taxon>
        <taxon>Eurotiomycetes</taxon>
        <taxon>Eurotiomycetidae</taxon>
        <taxon>Onygenales</taxon>
        <taxon>Ajellomycetaceae</taxon>
        <taxon>Histoplasma</taxon>
    </lineage>
</organism>
<gene>
    <name evidence="2" type="ORF">I7I51_05042</name>
</gene>
<feature type="compositionally biased region" description="Basic and acidic residues" evidence="1">
    <location>
        <begin position="232"/>
        <end position="242"/>
    </location>
</feature>
<evidence type="ECO:0000313" key="2">
    <source>
        <dbReference type="EMBL" id="QSS60245.1"/>
    </source>
</evidence>
<feature type="compositionally biased region" description="Basic and acidic residues" evidence="1">
    <location>
        <begin position="269"/>
        <end position="281"/>
    </location>
</feature>
<name>A0A8A1M3Q5_AJECA</name>
<accession>A0A8A1M3Q5</accession>
<sequence length="281" mass="32299">MGSRHQRPRKRRRHADIVAEPILVPILYPATESEYMRLRCPHREGVSAQSRDIPADPSLLLKPKWRVLSVTRPRPLKGNNSHSLGRKRVMITARETCIYEKGLVMMNGQLNPVRLSNFLNRRIALDDRRTSSHQGHYGLLKGAFSTMLLMNRKSFSGNTSPCHPRYQLLETTDLTSKRGFHLLLTPLQRMKIFLSKCRCLWIHGHGEKSHPKAIMWTTLAVSGLHCKQKVRKGDEGQKEIKGTRKARLRQKGGQDLTTVEYPTMSSSVKYRETPENLRHQP</sequence>
<dbReference type="VEuPathDB" id="FungiDB:I7I51_05042"/>
<proteinExistence type="predicted"/>
<feature type="region of interest" description="Disordered" evidence="1">
    <location>
        <begin position="232"/>
        <end position="281"/>
    </location>
</feature>
<reference evidence="2" key="1">
    <citation type="submission" date="2021-01" db="EMBL/GenBank/DDBJ databases">
        <title>Chromosome-level genome assembly of a human fungal pathogen reveals clustering of transcriptionally co-regulated genes.</title>
        <authorList>
            <person name="Voorhies M."/>
            <person name="Cohen S."/>
            <person name="Shea T.P."/>
            <person name="Petrus S."/>
            <person name="Munoz J.F."/>
            <person name="Poplawski S."/>
            <person name="Goldman W.E."/>
            <person name="Michael T."/>
            <person name="Cuomo C.A."/>
            <person name="Sil A."/>
            <person name="Beyhan S."/>
        </authorList>
    </citation>
    <scope>NUCLEOTIDE SEQUENCE</scope>
    <source>
        <strain evidence="2">WU24</strain>
    </source>
</reference>
<protein>
    <submittedName>
        <fullName evidence="2">Uncharacterized protein</fullName>
    </submittedName>
</protein>
<evidence type="ECO:0000313" key="3">
    <source>
        <dbReference type="Proteomes" id="UP000663671"/>
    </source>
</evidence>